<reference evidence="2 3" key="1">
    <citation type="submission" date="2019-05" db="EMBL/GenBank/DDBJ databases">
        <title>We sequenced the genome of Paenibacillus hemerocallicola KCTC 33185 for further insight into its adaptation and study the phylogeny of Paenibacillus.</title>
        <authorList>
            <person name="Narsing Rao M.P."/>
        </authorList>
    </citation>
    <scope>NUCLEOTIDE SEQUENCE [LARGE SCALE GENOMIC DNA]</scope>
    <source>
        <strain evidence="2 3">KCTC 33185</strain>
    </source>
</reference>
<dbReference type="SUPFAM" id="SSF48317">
    <property type="entry name" value="Acid phosphatase/Vanadium-dependent haloperoxidase"/>
    <property type="match status" value="1"/>
</dbReference>
<protein>
    <submittedName>
        <fullName evidence="2">Phosphatase PAP2 family protein</fullName>
    </submittedName>
</protein>
<dbReference type="AlphaFoldDB" id="A0A5C4SZJ2"/>
<evidence type="ECO:0000256" key="1">
    <source>
        <dbReference type="SAM" id="Phobius"/>
    </source>
</evidence>
<feature type="transmembrane region" description="Helical" evidence="1">
    <location>
        <begin position="154"/>
        <end position="172"/>
    </location>
</feature>
<feature type="transmembrane region" description="Helical" evidence="1">
    <location>
        <begin position="178"/>
        <end position="195"/>
    </location>
</feature>
<keyword evidence="1" id="KW-0812">Transmembrane</keyword>
<dbReference type="Proteomes" id="UP000307943">
    <property type="component" value="Unassembled WGS sequence"/>
</dbReference>
<accession>A0A5C4SZJ2</accession>
<proteinExistence type="predicted"/>
<keyword evidence="3" id="KW-1185">Reference proteome</keyword>
<dbReference type="OrthoDB" id="9790723at2"/>
<sequence length="211" mass="24335">MKKIAASYAPLLWMFCIPVLNVFYGILNREGAQVRSLMTGLDAVTPFVPAFVVPYLIWYPFMIAMFVFLFMKNRAVYYRALVQLCIGLIVCYITYFFYQTTVSRPLITDDVPFYWLLHFVYSNDQPFNCFPSIHVLTTYVILKHTFQYLDVKRYARLGIFAIGWAIIVSTVFVKQHVVLDIAGAILLVELMFYLAHKIAPLPKEKPVSATA</sequence>
<name>A0A5C4SZJ2_9BACL</name>
<dbReference type="EMBL" id="VDCQ01000069">
    <property type="protein sequence ID" value="TNJ61925.1"/>
    <property type="molecule type" value="Genomic_DNA"/>
</dbReference>
<keyword evidence="1" id="KW-1133">Transmembrane helix</keyword>
<keyword evidence="1" id="KW-0472">Membrane</keyword>
<evidence type="ECO:0000313" key="3">
    <source>
        <dbReference type="Proteomes" id="UP000307943"/>
    </source>
</evidence>
<feature type="transmembrane region" description="Helical" evidence="1">
    <location>
        <begin position="7"/>
        <end position="27"/>
    </location>
</feature>
<comment type="caution">
    <text evidence="2">The sequence shown here is derived from an EMBL/GenBank/DDBJ whole genome shotgun (WGS) entry which is preliminary data.</text>
</comment>
<organism evidence="2 3">
    <name type="scientific">Paenibacillus hemerocallicola</name>
    <dbReference type="NCBI Taxonomy" id="1172614"/>
    <lineage>
        <taxon>Bacteria</taxon>
        <taxon>Bacillati</taxon>
        <taxon>Bacillota</taxon>
        <taxon>Bacilli</taxon>
        <taxon>Bacillales</taxon>
        <taxon>Paenibacillaceae</taxon>
        <taxon>Paenibacillus</taxon>
    </lineage>
</organism>
<dbReference type="RefSeq" id="WP_139606559.1">
    <property type="nucleotide sequence ID" value="NZ_VDCQ01000069.1"/>
</dbReference>
<gene>
    <name evidence="2" type="ORF">FE784_33230</name>
</gene>
<feature type="transmembrane region" description="Helical" evidence="1">
    <location>
        <begin position="76"/>
        <end position="98"/>
    </location>
</feature>
<evidence type="ECO:0000313" key="2">
    <source>
        <dbReference type="EMBL" id="TNJ61925.1"/>
    </source>
</evidence>
<dbReference type="InterPro" id="IPR036938">
    <property type="entry name" value="PAP2/HPO_sf"/>
</dbReference>
<dbReference type="GO" id="GO:0016020">
    <property type="term" value="C:membrane"/>
    <property type="evidence" value="ECO:0007669"/>
    <property type="project" value="UniProtKB-SubCell"/>
</dbReference>
<feature type="transmembrane region" description="Helical" evidence="1">
    <location>
        <begin position="47"/>
        <end position="69"/>
    </location>
</feature>